<accession>A0A7S1XT07</accession>
<dbReference type="SMART" id="SM00330">
    <property type="entry name" value="PIPKc"/>
    <property type="match status" value="1"/>
</dbReference>
<feature type="compositionally biased region" description="Basic and acidic residues" evidence="2">
    <location>
        <begin position="77"/>
        <end position="88"/>
    </location>
</feature>
<dbReference type="AlphaFoldDB" id="A0A7S1XT07"/>
<dbReference type="GO" id="GO:0005524">
    <property type="term" value="F:ATP binding"/>
    <property type="evidence" value="ECO:0007669"/>
    <property type="project" value="UniProtKB-UniRule"/>
</dbReference>
<dbReference type="SUPFAM" id="SSF56104">
    <property type="entry name" value="SAICAR synthase-like"/>
    <property type="match status" value="1"/>
</dbReference>
<dbReference type="PANTHER" id="PTHR23086:SF8">
    <property type="entry name" value="PHOSPHATIDYLINOSITOL 5-PHOSPHATE 4-KINASE, ISOFORM A"/>
    <property type="match status" value="1"/>
</dbReference>
<feature type="region of interest" description="Disordered" evidence="2">
    <location>
        <begin position="47"/>
        <end position="88"/>
    </location>
</feature>
<dbReference type="PROSITE" id="PS51455">
    <property type="entry name" value="PIPK"/>
    <property type="match status" value="1"/>
</dbReference>
<dbReference type="GO" id="GO:0016308">
    <property type="term" value="F:1-phosphatidylinositol-4-phosphate 5-kinase activity"/>
    <property type="evidence" value="ECO:0007669"/>
    <property type="project" value="TreeGrafter"/>
</dbReference>
<dbReference type="InterPro" id="IPR023610">
    <property type="entry name" value="PInositol-4/5-P-5/4-kinase"/>
</dbReference>
<dbReference type="EMBL" id="HBGJ01022797">
    <property type="protein sequence ID" value="CAD9256318.1"/>
    <property type="molecule type" value="Transcribed_RNA"/>
</dbReference>
<dbReference type="Gene3D" id="3.30.810.10">
    <property type="entry name" value="2-Layer Sandwich"/>
    <property type="match status" value="1"/>
</dbReference>
<keyword evidence="1" id="KW-0808">Transferase</keyword>
<organism evidence="4">
    <name type="scientific">Phaeomonas parva</name>
    <dbReference type="NCBI Taxonomy" id="124430"/>
    <lineage>
        <taxon>Eukaryota</taxon>
        <taxon>Sar</taxon>
        <taxon>Stramenopiles</taxon>
        <taxon>Ochrophyta</taxon>
        <taxon>Pinguiophyceae</taxon>
        <taxon>Pinguiochrysidales</taxon>
        <taxon>Pinguiochrysidaceae</taxon>
        <taxon>Phaeomonas</taxon>
    </lineage>
</organism>
<dbReference type="GO" id="GO:0046854">
    <property type="term" value="P:phosphatidylinositol phosphate biosynthetic process"/>
    <property type="evidence" value="ECO:0007669"/>
    <property type="project" value="TreeGrafter"/>
</dbReference>
<keyword evidence="1" id="KW-0067">ATP-binding</keyword>
<feature type="region of interest" description="Disordered" evidence="2">
    <location>
        <begin position="367"/>
        <end position="423"/>
    </location>
</feature>
<evidence type="ECO:0000256" key="2">
    <source>
        <dbReference type="SAM" id="MobiDB-lite"/>
    </source>
</evidence>
<dbReference type="InterPro" id="IPR027483">
    <property type="entry name" value="PInositol-4-P-4/5-kinase_C_sf"/>
</dbReference>
<sequence length="488" mass="55459">MAEMVAAEAGANAADARANQIQNFAARDLTLDSGSAALAALTKLNQITPQGGMDDSDDEDERSTRVTAASYSTAVEDDPKTDGHNEDGITEEHHQYALTYGMMLGIRVSVGRLAMEDHRRQTIASERTSESDDVVDADFEHIDKLLFPPEGNTRPPFITPPHKLHTAFKFKDYSPKIFRAIRKHFGIDESDYMLSLAGDFNFIEFIANSHSGQFFFYSHDGRYMIKTMEKAECKLLRDLLPDYYNHIKNQRQTLMTRFYGMHRVKMRHISKVMHFVIMGSVFHTGLPIHVSYDLKGSTVGRMVSEEERAKGKVRKDQDLLKDERRLQLGPMRETFIEQVERDSQFLARHNIMDYSLLVGVHNLREGGGRESGKRHASVVLTEQEQQRLGRSVDSMDSLGDGQNAEGQHLGPQDVWSQDSGGFQGRAPDGTMQDDIFYMGIIDILQQYNTKKWAENLLKGFKYDRNEISAVRPDKYARRFRDFLAANTI</sequence>
<dbReference type="GO" id="GO:0005886">
    <property type="term" value="C:plasma membrane"/>
    <property type="evidence" value="ECO:0007669"/>
    <property type="project" value="TreeGrafter"/>
</dbReference>
<dbReference type="PANTHER" id="PTHR23086">
    <property type="entry name" value="PHOSPHATIDYLINOSITOL-4-PHOSPHATE 5-KINASE"/>
    <property type="match status" value="1"/>
</dbReference>
<dbReference type="InterPro" id="IPR027484">
    <property type="entry name" value="PInositol-4-P-5-kinase_N"/>
</dbReference>
<keyword evidence="1" id="KW-0547">Nucleotide-binding</keyword>
<dbReference type="InterPro" id="IPR002498">
    <property type="entry name" value="PInositol-4-P-4/5-kinase_core"/>
</dbReference>
<feature type="domain" description="PIPK" evidence="3">
    <location>
        <begin position="103"/>
        <end position="487"/>
    </location>
</feature>
<gene>
    <name evidence="4" type="ORF">PPAR1163_LOCUS14689</name>
</gene>
<dbReference type="Gene3D" id="3.30.800.10">
    <property type="entry name" value="Phosphatidylinositol Phosphate Kinase II Beta"/>
    <property type="match status" value="1"/>
</dbReference>
<protein>
    <recommendedName>
        <fullName evidence="3">PIPK domain-containing protein</fullName>
    </recommendedName>
</protein>
<keyword evidence="1" id="KW-0418">Kinase</keyword>
<dbReference type="Pfam" id="PF01504">
    <property type="entry name" value="PIP5K"/>
    <property type="match status" value="1"/>
</dbReference>
<proteinExistence type="predicted"/>
<name>A0A7S1XT07_9STRA</name>
<evidence type="ECO:0000259" key="3">
    <source>
        <dbReference type="PROSITE" id="PS51455"/>
    </source>
</evidence>
<evidence type="ECO:0000256" key="1">
    <source>
        <dbReference type="PROSITE-ProRule" id="PRU00781"/>
    </source>
</evidence>
<reference evidence="4" key="1">
    <citation type="submission" date="2021-01" db="EMBL/GenBank/DDBJ databases">
        <authorList>
            <person name="Corre E."/>
            <person name="Pelletier E."/>
            <person name="Niang G."/>
            <person name="Scheremetjew M."/>
            <person name="Finn R."/>
            <person name="Kale V."/>
            <person name="Holt S."/>
            <person name="Cochrane G."/>
            <person name="Meng A."/>
            <person name="Brown T."/>
            <person name="Cohen L."/>
        </authorList>
    </citation>
    <scope>NUCLEOTIDE SEQUENCE</scope>
    <source>
        <strain evidence="4">CCMP2877</strain>
    </source>
</reference>
<evidence type="ECO:0000313" key="4">
    <source>
        <dbReference type="EMBL" id="CAD9256318.1"/>
    </source>
</evidence>